<comment type="caution">
    <text evidence="9">The sequence shown here is derived from an EMBL/GenBank/DDBJ whole genome shotgun (WGS) entry which is preliminary data.</text>
</comment>
<dbReference type="EC" id="2.7.13.3" evidence="2"/>
<dbReference type="SMART" id="SM00091">
    <property type="entry name" value="PAS"/>
    <property type="match status" value="2"/>
</dbReference>
<dbReference type="Gene3D" id="1.10.287.130">
    <property type="match status" value="1"/>
</dbReference>
<dbReference type="PANTHER" id="PTHR43304:SF1">
    <property type="entry name" value="PAC DOMAIN-CONTAINING PROTEIN"/>
    <property type="match status" value="1"/>
</dbReference>
<dbReference type="InterPro" id="IPR035965">
    <property type="entry name" value="PAS-like_dom_sf"/>
</dbReference>
<dbReference type="PROSITE" id="PS50109">
    <property type="entry name" value="HIS_KIN"/>
    <property type="match status" value="1"/>
</dbReference>
<dbReference type="EMBL" id="BAABDU010000001">
    <property type="protein sequence ID" value="GAA3754941.1"/>
    <property type="molecule type" value="Genomic_DNA"/>
</dbReference>
<dbReference type="InterPro" id="IPR036890">
    <property type="entry name" value="HATPase_C_sf"/>
</dbReference>
<dbReference type="Pfam" id="PF08447">
    <property type="entry name" value="PAS_3"/>
    <property type="match status" value="1"/>
</dbReference>
<feature type="domain" description="Histidine kinase" evidence="7">
    <location>
        <begin position="279"/>
        <end position="497"/>
    </location>
</feature>
<dbReference type="RefSeq" id="WP_345138752.1">
    <property type="nucleotide sequence ID" value="NZ_BAABDU010000001.1"/>
</dbReference>
<dbReference type="InterPro" id="IPR013655">
    <property type="entry name" value="PAS_fold_3"/>
</dbReference>
<dbReference type="Proteomes" id="UP001500748">
    <property type="component" value="Unassembled WGS sequence"/>
</dbReference>
<keyword evidence="3" id="KW-0597">Phosphoprotein</keyword>
<dbReference type="PRINTS" id="PR00344">
    <property type="entry name" value="BCTRLSENSOR"/>
</dbReference>
<dbReference type="InterPro" id="IPR005467">
    <property type="entry name" value="His_kinase_dom"/>
</dbReference>
<dbReference type="SUPFAM" id="SSF55785">
    <property type="entry name" value="PYP-like sensor domain (PAS domain)"/>
    <property type="match status" value="2"/>
</dbReference>
<dbReference type="PANTHER" id="PTHR43304">
    <property type="entry name" value="PHYTOCHROME-LIKE PROTEIN CPH1"/>
    <property type="match status" value="1"/>
</dbReference>
<dbReference type="InterPro" id="IPR013656">
    <property type="entry name" value="PAS_4"/>
</dbReference>
<keyword evidence="5" id="KW-0418">Kinase</keyword>
<accession>A0ABP7G951</accession>
<dbReference type="Pfam" id="PF02518">
    <property type="entry name" value="HATPase_c"/>
    <property type="match status" value="1"/>
</dbReference>
<evidence type="ECO:0000256" key="5">
    <source>
        <dbReference type="ARBA" id="ARBA00022777"/>
    </source>
</evidence>
<organism evidence="9 10">
    <name type="scientific">Flavobacterium ginsengiterrae</name>
    <dbReference type="NCBI Taxonomy" id="871695"/>
    <lineage>
        <taxon>Bacteria</taxon>
        <taxon>Pseudomonadati</taxon>
        <taxon>Bacteroidota</taxon>
        <taxon>Flavobacteriia</taxon>
        <taxon>Flavobacteriales</taxon>
        <taxon>Flavobacteriaceae</taxon>
        <taxon>Flavobacterium</taxon>
    </lineage>
</organism>
<gene>
    <name evidence="9" type="ORF">GCM10022423_00920</name>
</gene>
<feature type="coiled-coil region" evidence="6">
    <location>
        <begin position="248"/>
        <end position="276"/>
    </location>
</feature>
<evidence type="ECO:0000256" key="2">
    <source>
        <dbReference type="ARBA" id="ARBA00012438"/>
    </source>
</evidence>
<feature type="domain" description="PAC" evidence="8">
    <location>
        <begin position="205"/>
        <end position="257"/>
    </location>
</feature>
<evidence type="ECO:0000313" key="10">
    <source>
        <dbReference type="Proteomes" id="UP001500748"/>
    </source>
</evidence>
<evidence type="ECO:0000256" key="6">
    <source>
        <dbReference type="SAM" id="Coils"/>
    </source>
</evidence>
<keyword evidence="4" id="KW-0808">Transferase</keyword>
<dbReference type="SMART" id="SM00388">
    <property type="entry name" value="HisKA"/>
    <property type="match status" value="1"/>
</dbReference>
<dbReference type="CDD" id="cd00130">
    <property type="entry name" value="PAS"/>
    <property type="match status" value="1"/>
</dbReference>
<dbReference type="InterPro" id="IPR052162">
    <property type="entry name" value="Sensor_kinase/Photoreceptor"/>
</dbReference>
<dbReference type="Gene3D" id="2.10.70.100">
    <property type="match status" value="1"/>
</dbReference>
<dbReference type="Pfam" id="PF08448">
    <property type="entry name" value="PAS_4"/>
    <property type="match status" value="1"/>
</dbReference>
<evidence type="ECO:0000256" key="4">
    <source>
        <dbReference type="ARBA" id="ARBA00022679"/>
    </source>
</evidence>
<dbReference type="SUPFAM" id="SSF55874">
    <property type="entry name" value="ATPase domain of HSP90 chaperone/DNA topoisomerase II/histidine kinase"/>
    <property type="match status" value="1"/>
</dbReference>
<dbReference type="SMART" id="SM00387">
    <property type="entry name" value="HATPase_c"/>
    <property type="match status" value="1"/>
</dbReference>
<sequence>MERTLQILKDAVENTHLPIGVYTGEELRIETANAAMIKTLGKGNDVIGRTYFEVVPEIEKQHIFQEALQAYKTGIPFHAKDKRVDLLMEGEYRTFYFNYSFIPLFNAQGKVYGVMNTGMDVTELHLAREEAQSTSEQLRLAVESSGMGTYEIDLLNGNITTSGNFRSIWNIQGPITNDTIISKLHPEDIPVREKAHRQAEHTGLISYQARIVNEDQSVRWTSINGKVLRDETGRAVKITGIIEDIGHRKALEQQLREEAQRSNEELRRSNEELLHFANLVSHDLKEPVRKIKTFISRLRSVANEGLSEKQEWYLNKIDNTTQRMQDVIEGILDYSGVDKKRRPVEKIDLNEVLEEVKTDLELAIHEKDAAVLNSWLPEIEGSKVLIQQLFYNLIHNALKFSRPEEPPKITIDSELVEKEGSHGVLIRVQDNGIGIEQEFTEKIFTAFERLHSKDRYEGSGLGLSLCRKITEQHGGSITAAGMEGGGSVFKIMLPMKQAHRTI</sequence>
<evidence type="ECO:0000259" key="7">
    <source>
        <dbReference type="PROSITE" id="PS50109"/>
    </source>
</evidence>
<feature type="domain" description="PAC" evidence="8">
    <location>
        <begin position="80"/>
        <end position="133"/>
    </location>
</feature>
<dbReference type="InterPro" id="IPR036097">
    <property type="entry name" value="HisK_dim/P_sf"/>
</dbReference>
<evidence type="ECO:0000313" key="9">
    <source>
        <dbReference type="EMBL" id="GAA3754941.1"/>
    </source>
</evidence>
<comment type="catalytic activity">
    <reaction evidence="1">
        <text>ATP + protein L-histidine = ADP + protein N-phospho-L-histidine.</text>
        <dbReference type="EC" id="2.7.13.3"/>
    </reaction>
</comment>
<keyword evidence="10" id="KW-1185">Reference proteome</keyword>
<dbReference type="Gene3D" id="3.30.450.20">
    <property type="entry name" value="PAS domain"/>
    <property type="match status" value="2"/>
</dbReference>
<evidence type="ECO:0000259" key="8">
    <source>
        <dbReference type="PROSITE" id="PS50113"/>
    </source>
</evidence>
<name>A0ABP7G951_9FLAO</name>
<protein>
    <recommendedName>
        <fullName evidence="2">histidine kinase</fullName>
        <ecNumber evidence="2">2.7.13.3</ecNumber>
    </recommendedName>
</protein>
<dbReference type="CDD" id="cd00082">
    <property type="entry name" value="HisKA"/>
    <property type="match status" value="1"/>
</dbReference>
<dbReference type="InterPro" id="IPR003661">
    <property type="entry name" value="HisK_dim/P_dom"/>
</dbReference>
<dbReference type="Pfam" id="PF00512">
    <property type="entry name" value="HisKA"/>
    <property type="match status" value="1"/>
</dbReference>
<evidence type="ECO:0000256" key="1">
    <source>
        <dbReference type="ARBA" id="ARBA00000085"/>
    </source>
</evidence>
<proteinExistence type="predicted"/>
<dbReference type="PROSITE" id="PS50113">
    <property type="entry name" value="PAC"/>
    <property type="match status" value="2"/>
</dbReference>
<dbReference type="InterPro" id="IPR004358">
    <property type="entry name" value="Sig_transdc_His_kin-like_C"/>
</dbReference>
<dbReference type="Gene3D" id="3.30.565.10">
    <property type="entry name" value="Histidine kinase-like ATPase, C-terminal domain"/>
    <property type="match status" value="1"/>
</dbReference>
<dbReference type="InterPro" id="IPR003594">
    <property type="entry name" value="HATPase_dom"/>
</dbReference>
<evidence type="ECO:0000256" key="3">
    <source>
        <dbReference type="ARBA" id="ARBA00022553"/>
    </source>
</evidence>
<reference evidence="10" key="1">
    <citation type="journal article" date="2019" name="Int. J. Syst. Evol. Microbiol.">
        <title>The Global Catalogue of Microorganisms (GCM) 10K type strain sequencing project: providing services to taxonomists for standard genome sequencing and annotation.</title>
        <authorList>
            <consortium name="The Broad Institute Genomics Platform"/>
            <consortium name="The Broad Institute Genome Sequencing Center for Infectious Disease"/>
            <person name="Wu L."/>
            <person name="Ma J."/>
        </authorList>
    </citation>
    <scope>NUCLEOTIDE SEQUENCE [LARGE SCALE GENOMIC DNA]</scope>
    <source>
        <strain evidence="10">JCM 17337</strain>
    </source>
</reference>
<keyword evidence="6" id="KW-0175">Coiled coil</keyword>
<dbReference type="InterPro" id="IPR000700">
    <property type="entry name" value="PAS-assoc_C"/>
</dbReference>
<dbReference type="InterPro" id="IPR000014">
    <property type="entry name" value="PAS"/>
</dbReference>
<dbReference type="SUPFAM" id="SSF47384">
    <property type="entry name" value="Homodimeric domain of signal transducing histidine kinase"/>
    <property type="match status" value="1"/>
</dbReference>